<evidence type="ECO:0000256" key="1">
    <source>
        <dbReference type="SAM" id="MobiDB-lite"/>
    </source>
</evidence>
<dbReference type="AlphaFoldDB" id="A0A2K3NNJ0"/>
<organism evidence="2 3">
    <name type="scientific">Trifolium pratense</name>
    <name type="common">Red clover</name>
    <dbReference type="NCBI Taxonomy" id="57577"/>
    <lineage>
        <taxon>Eukaryota</taxon>
        <taxon>Viridiplantae</taxon>
        <taxon>Streptophyta</taxon>
        <taxon>Embryophyta</taxon>
        <taxon>Tracheophyta</taxon>
        <taxon>Spermatophyta</taxon>
        <taxon>Magnoliopsida</taxon>
        <taxon>eudicotyledons</taxon>
        <taxon>Gunneridae</taxon>
        <taxon>Pentapetalae</taxon>
        <taxon>rosids</taxon>
        <taxon>fabids</taxon>
        <taxon>Fabales</taxon>
        <taxon>Fabaceae</taxon>
        <taxon>Papilionoideae</taxon>
        <taxon>50 kb inversion clade</taxon>
        <taxon>NPAAA clade</taxon>
        <taxon>Hologalegina</taxon>
        <taxon>IRL clade</taxon>
        <taxon>Trifolieae</taxon>
        <taxon>Trifolium</taxon>
    </lineage>
</organism>
<proteinExistence type="predicted"/>
<sequence length="199" mass="21899">MASTSNVGAPSNPTVNGASPSVAPARVAKNEAGNKTDPAWEYATSIDIRMCSVNYVTFHLNEVLTELSIIWLELIEMSNVKPCTNCPPDLRKTMLDIVNGLQVKLLKKIHVDLDIEGDNRGGDDADLKVGDGAKGKRKSQRELPTKDLFKRGLIRVEQTTVNGAFKKDIREDACKDIDQQADKIFKMIDDVVEKVGESE</sequence>
<evidence type="ECO:0000313" key="2">
    <source>
        <dbReference type="EMBL" id="PNY04602.1"/>
    </source>
</evidence>
<reference evidence="2 3" key="2">
    <citation type="journal article" date="2017" name="Front. Plant Sci.">
        <title>Gene Classification and Mining of Molecular Markers Useful in Red Clover (Trifolium pratense) Breeding.</title>
        <authorList>
            <person name="Istvanek J."/>
            <person name="Dluhosova J."/>
            <person name="Dluhos P."/>
            <person name="Patkova L."/>
            <person name="Nedelnik J."/>
            <person name="Repkova J."/>
        </authorList>
    </citation>
    <scope>NUCLEOTIDE SEQUENCE [LARGE SCALE GENOMIC DNA]</scope>
    <source>
        <strain evidence="3">cv. Tatra</strain>
        <tissue evidence="2">Young leaves</tissue>
    </source>
</reference>
<feature type="region of interest" description="Disordered" evidence="1">
    <location>
        <begin position="1"/>
        <end position="22"/>
    </location>
</feature>
<feature type="compositionally biased region" description="Polar residues" evidence="1">
    <location>
        <begin position="1"/>
        <end position="19"/>
    </location>
</feature>
<protein>
    <submittedName>
        <fullName evidence="2">Uncharacterized protein</fullName>
    </submittedName>
</protein>
<evidence type="ECO:0000313" key="3">
    <source>
        <dbReference type="Proteomes" id="UP000236291"/>
    </source>
</evidence>
<accession>A0A2K3NNJ0</accession>
<name>A0A2K3NNJ0_TRIPR</name>
<dbReference type="Proteomes" id="UP000236291">
    <property type="component" value="Unassembled WGS sequence"/>
</dbReference>
<dbReference type="EMBL" id="ASHM01000391">
    <property type="protein sequence ID" value="PNY04602.1"/>
    <property type="molecule type" value="Genomic_DNA"/>
</dbReference>
<comment type="caution">
    <text evidence="2">The sequence shown here is derived from an EMBL/GenBank/DDBJ whole genome shotgun (WGS) entry which is preliminary data.</text>
</comment>
<reference evidence="2 3" key="1">
    <citation type="journal article" date="2014" name="Am. J. Bot.">
        <title>Genome assembly and annotation for red clover (Trifolium pratense; Fabaceae).</title>
        <authorList>
            <person name="Istvanek J."/>
            <person name="Jaros M."/>
            <person name="Krenek A."/>
            <person name="Repkova J."/>
        </authorList>
    </citation>
    <scope>NUCLEOTIDE SEQUENCE [LARGE SCALE GENOMIC DNA]</scope>
    <source>
        <strain evidence="3">cv. Tatra</strain>
        <tissue evidence="2">Young leaves</tissue>
    </source>
</reference>
<gene>
    <name evidence="2" type="ORF">L195_g001027</name>
</gene>